<proteinExistence type="predicted"/>
<dbReference type="PANTHER" id="PTHR19331:SF487">
    <property type="entry name" value="SOLUBLE SCAVENGER RECEPTOR CYSTEINE-RICH DOMAIN-CONTAINING PROTEIN SSC5D"/>
    <property type="match status" value="1"/>
</dbReference>
<evidence type="ECO:0000256" key="1">
    <source>
        <dbReference type="ARBA" id="ARBA00022729"/>
    </source>
</evidence>
<keyword evidence="2" id="KW-0677">Repeat</keyword>
<dbReference type="InterPro" id="IPR036772">
    <property type="entry name" value="SRCR-like_dom_sf"/>
</dbReference>
<dbReference type="GO" id="GO:0016020">
    <property type="term" value="C:membrane"/>
    <property type="evidence" value="ECO:0007669"/>
    <property type="project" value="InterPro"/>
</dbReference>
<feature type="disulfide bond" evidence="4">
    <location>
        <begin position="37"/>
        <end position="47"/>
    </location>
</feature>
<feature type="compositionally biased region" description="Low complexity" evidence="5">
    <location>
        <begin position="86"/>
        <end position="109"/>
    </location>
</feature>
<comment type="caution">
    <text evidence="7">The sequence shown here is derived from an EMBL/GenBank/DDBJ whole genome shotgun (WGS) entry which is preliminary data.</text>
</comment>
<feature type="disulfide bond" evidence="4">
    <location>
        <begin position="305"/>
        <end position="315"/>
    </location>
</feature>
<dbReference type="Proteomes" id="UP000593567">
    <property type="component" value="Unassembled WGS sequence"/>
</dbReference>
<dbReference type="SMART" id="SM00202">
    <property type="entry name" value="SR"/>
    <property type="match status" value="2"/>
</dbReference>
<dbReference type="PROSITE" id="PS50287">
    <property type="entry name" value="SRCR_2"/>
    <property type="match status" value="3"/>
</dbReference>
<protein>
    <recommendedName>
        <fullName evidence="6">SRCR domain-containing protein</fullName>
    </recommendedName>
</protein>
<evidence type="ECO:0000313" key="8">
    <source>
        <dbReference type="Proteomes" id="UP000593567"/>
    </source>
</evidence>
<dbReference type="Gene3D" id="3.10.250.10">
    <property type="entry name" value="SRCR-like domain"/>
    <property type="match status" value="2"/>
</dbReference>
<evidence type="ECO:0000256" key="5">
    <source>
        <dbReference type="SAM" id="MobiDB-lite"/>
    </source>
</evidence>
<feature type="domain" description="SRCR" evidence="6">
    <location>
        <begin position="233"/>
        <end position="349"/>
    </location>
</feature>
<dbReference type="PANTHER" id="PTHR19331">
    <property type="entry name" value="SCAVENGER RECEPTOR DOMAIN-CONTAINING"/>
    <property type="match status" value="1"/>
</dbReference>
<accession>A0A7J7JDF1</accession>
<gene>
    <name evidence="7" type="ORF">EB796_018041</name>
</gene>
<keyword evidence="8" id="KW-1185">Reference proteome</keyword>
<feature type="region of interest" description="Disordered" evidence="5">
    <location>
        <begin position="86"/>
        <end position="113"/>
    </location>
</feature>
<feature type="disulfide bond" evidence="4">
    <location>
        <begin position="194"/>
        <end position="204"/>
    </location>
</feature>
<reference evidence="7" key="1">
    <citation type="submission" date="2020-06" db="EMBL/GenBank/DDBJ databases">
        <title>Draft genome of Bugula neritina, a colonial animal packing powerful symbionts and potential medicines.</title>
        <authorList>
            <person name="Rayko M."/>
        </authorList>
    </citation>
    <scope>NUCLEOTIDE SEQUENCE [LARGE SCALE GENOMIC DNA]</scope>
    <source>
        <strain evidence="7">Kwan_BN1</strain>
    </source>
</reference>
<dbReference type="Pfam" id="PF00530">
    <property type="entry name" value="SRCR"/>
    <property type="match status" value="2"/>
</dbReference>
<evidence type="ECO:0000256" key="3">
    <source>
        <dbReference type="ARBA" id="ARBA00023157"/>
    </source>
</evidence>
<organism evidence="7 8">
    <name type="scientific">Bugula neritina</name>
    <name type="common">Brown bryozoan</name>
    <name type="synonym">Sertularia neritina</name>
    <dbReference type="NCBI Taxonomy" id="10212"/>
    <lineage>
        <taxon>Eukaryota</taxon>
        <taxon>Metazoa</taxon>
        <taxon>Spiralia</taxon>
        <taxon>Lophotrochozoa</taxon>
        <taxon>Bryozoa</taxon>
        <taxon>Gymnolaemata</taxon>
        <taxon>Cheilostomatida</taxon>
        <taxon>Flustrina</taxon>
        <taxon>Buguloidea</taxon>
        <taxon>Bugulidae</taxon>
        <taxon>Bugula</taxon>
    </lineage>
</organism>
<dbReference type="InterPro" id="IPR001190">
    <property type="entry name" value="SRCR"/>
</dbReference>
<dbReference type="OrthoDB" id="6286334at2759"/>
<dbReference type="PRINTS" id="PR00258">
    <property type="entry name" value="SPERACTRCPTR"/>
</dbReference>
<evidence type="ECO:0000313" key="7">
    <source>
        <dbReference type="EMBL" id="KAF6023674.1"/>
    </source>
</evidence>
<comment type="caution">
    <text evidence="4">Lacks conserved residue(s) required for the propagation of feature annotation.</text>
</comment>
<feature type="domain" description="SRCR" evidence="6">
    <location>
        <begin position="37"/>
        <end position="70"/>
    </location>
</feature>
<dbReference type="AlphaFoldDB" id="A0A7J7JDF1"/>
<feature type="domain" description="SRCR" evidence="6">
    <location>
        <begin position="119"/>
        <end position="225"/>
    </location>
</feature>
<keyword evidence="1" id="KW-0732">Signal</keyword>
<name>A0A7J7JDF1_BUGNE</name>
<dbReference type="SUPFAM" id="SSF56487">
    <property type="entry name" value="SRCR-like"/>
    <property type="match status" value="2"/>
</dbReference>
<keyword evidence="3 4" id="KW-1015">Disulfide bond</keyword>
<dbReference type="PROSITE" id="PS00420">
    <property type="entry name" value="SRCR_1"/>
    <property type="match status" value="1"/>
</dbReference>
<sequence length="376" mass="41834">MNGFPLVIYPSLSHLIDYEDGDYSIDNLDLFEYKFICDGDEASIGDCAIEPVSAAHKCTNHFNDVKVVCGPEPVVTTQSVLTTTASTSTTTSTVMSSTTTSSAPPTTTPYRPVSDRAPIRLVSRDNQGIVGRLEVQINNTWGTVCDDGWTEENAQVVCRQLQYPGFDEALRLTERDGVVFGADDQVIWLQNIVCAGHEEYLTECEHEVHVDSSCRHVEDVMMSCLPSPEDGDVRLNPGPTSGRLEYYYNGVWGAVCSDGWDRTDAVVACHQLGFTNVTSHAIGSFPIPGEDPNSLPPFFISELHCSPNLTHLDQCFHNTVNRSGCNEYERGWYEKMWYPAPTRIFITCSNESLQTTAGEFRYIRCVLEVIFIALYM</sequence>
<dbReference type="EMBL" id="VXIV02002680">
    <property type="protein sequence ID" value="KAF6023674.1"/>
    <property type="molecule type" value="Genomic_DNA"/>
</dbReference>
<dbReference type="FunFam" id="3.10.250.10:FF:000001">
    <property type="entry name" value="Lysyl oxidase 4 isoform X1"/>
    <property type="match status" value="1"/>
</dbReference>
<evidence type="ECO:0000256" key="4">
    <source>
        <dbReference type="PROSITE-ProRule" id="PRU00196"/>
    </source>
</evidence>
<evidence type="ECO:0000256" key="2">
    <source>
        <dbReference type="ARBA" id="ARBA00022737"/>
    </source>
</evidence>
<evidence type="ECO:0000259" key="6">
    <source>
        <dbReference type="PROSITE" id="PS50287"/>
    </source>
</evidence>